<feature type="compositionally biased region" description="Low complexity" evidence="1">
    <location>
        <begin position="208"/>
        <end position="228"/>
    </location>
</feature>
<evidence type="ECO:0000256" key="2">
    <source>
        <dbReference type="SAM" id="Phobius"/>
    </source>
</evidence>
<sequence length="460" mass="47591">MNETPRSPAEEAQDPSTSPERLMELTERHPQLHGLLVENPSCPDVARQWILATNARVRAKQAKQQPDTAEPDQAQQAAPDPDGDLEDTGDVLATRQIQRTDSADPAPAVPEGDDGPPTQAMAPSDAPAPLRREPPRLAAEGASDREPPTAPGGDPDAQSAWGLPPVADAPASAPTLPPIKPPQEHPVAEPAASSGTVRHVKPDGGVVPLGPSASGPSMPSPSQSAPGSDQGYGYPAPAPTANFEEPVQAGAAYAGHEEYDEQDGHDDGGDEDSGRSRATWWACGGCLLLALIVALVAIFGLRSFFSGGDDESAQQTSASSSASKEPSEKSSESKTETSTEAEDKSPAPDDAKDLSRVVSPTGNITCSLDDDSVGCSLDDRSFGGDSEDCSSGPFSIGVADEKADLQCGTTFGGDSPTTLSYDESAAQGDTACRSESDGMTCWNVKTGHGFTVAKSGYETF</sequence>
<keyword evidence="2" id="KW-1133">Transmembrane helix</keyword>
<protein>
    <recommendedName>
        <fullName evidence="3">Leucine rich repeat variant domain-containing protein</fullName>
    </recommendedName>
</protein>
<dbReference type="RefSeq" id="WP_249478787.1">
    <property type="nucleotide sequence ID" value="NZ_CP097218.1"/>
</dbReference>
<organism evidence="4 5">
    <name type="scientific">Brachybacterium kimchii</name>
    <dbReference type="NCBI Taxonomy" id="2942909"/>
    <lineage>
        <taxon>Bacteria</taxon>
        <taxon>Bacillati</taxon>
        <taxon>Actinomycetota</taxon>
        <taxon>Actinomycetes</taxon>
        <taxon>Micrococcales</taxon>
        <taxon>Dermabacteraceae</taxon>
        <taxon>Brachybacterium</taxon>
    </lineage>
</organism>
<proteinExistence type="predicted"/>
<feature type="compositionally biased region" description="Basic and acidic residues" evidence="1">
    <location>
        <begin position="325"/>
        <end position="355"/>
    </location>
</feature>
<keyword evidence="2" id="KW-0472">Membrane</keyword>
<dbReference type="EMBL" id="CP097218">
    <property type="protein sequence ID" value="UQN29594.1"/>
    <property type="molecule type" value="Genomic_DNA"/>
</dbReference>
<feature type="compositionally biased region" description="Acidic residues" evidence="1">
    <location>
        <begin position="258"/>
        <end position="271"/>
    </location>
</feature>
<dbReference type="Pfam" id="PF25591">
    <property type="entry name" value="LRV_2"/>
    <property type="match status" value="1"/>
</dbReference>
<feature type="domain" description="Leucine rich repeat variant" evidence="3">
    <location>
        <begin position="8"/>
        <end position="64"/>
    </location>
</feature>
<dbReference type="Proteomes" id="UP001055868">
    <property type="component" value="Chromosome"/>
</dbReference>
<feature type="region of interest" description="Disordered" evidence="1">
    <location>
        <begin position="308"/>
        <end position="357"/>
    </location>
</feature>
<feature type="compositionally biased region" description="Low complexity" evidence="1">
    <location>
        <begin position="64"/>
        <end position="80"/>
    </location>
</feature>
<keyword evidence="2" id="KW-0812">Transmembrane</keyword>
<reference evidence="4" key="1">
    <citation type="submission" date="2022-05" db="EMBL/GenBank/DDBJ databases">
        <title>Genomic analysis of Brachybacterium sp. CBA3104.</title>
        <authorList>
            <person name="Roh S.W."/>
            <person name="Kim Y.B."/>
            <person name="Kim Y."/>
        </authorList>
    </citation>
    <scope>NUCLEOTIDE SEQUENCE</scope>
    <source>
        <strain evidence="4">CBA3104</strain>
    </source>
</reference>
<feature type="region of interest" description="Disordered" evidence="1">
    <location>
        <begin position="1"/>
        <end position="22"/>
    </location>
</feature>
<evidence type="ECO:0000313" key="5">
    <source>
        <dbReference type="Proteomes" id="UP001055868"/>
    </source>
</evidence>
<dbReference type="InterPro" id="IPR057893">
    <property type="entry name" value="LRV_2"/>
</dbReference>
<gene>
    <name evidence="4" type="ORF">M4486_18500</name>
</gene>
<feature type="transmembrane region" description="Helical" evidence="2">
    <location>
        <begin position="278"/>
        <end position="301"/>
    </location>
</feature>
<accession>A0ABY4N4V6</accession>
<feature type="region of interest" description="Disordered" evidence="1">
    <location>
        <begin position="57"/>
        <end position="276"/>
    </location>
</feature>
<feature type="compositionally biased region" description="Low complexity" evidence="1">
    <location>
        <begin position="313"/>
        <end position="324"/>
    </location>
</feature>
<evidence type="ECO:0000313" key="4">
    <source>
        <dbReference type="EMBL" id="UQN29594.1"/>
    </source>
</evidence>
<evidence type="ECO:0000256" key="1">
    <source>
        <dbReference type="SAM" id="MobiDB-lite"/>
    </source>
</evidence>
<evidence type="ECO:0000259" key="3">
    <source>
        <dbReference type="Pfam" id="PF25591"/>
    </source>
</evidence>
<keyword evidence="5" id="KW-1185">Reference proteome</keyword>
<name>A0ABY4N4V6_9MICO</name>